<feature type="domain" description="Peptidase S1" evidence="2">
    <location>
        <begin position="42"/>
        <end position="92"/>
    </location>
</feature>
<gene>
    <name evidence="3" type="ORF">L596_025149</name>
</gene>
<reference evidence="3 4" key="2">
    <citation type="journal article" date="2019" name="G3 (Bethesda)">
        <title>Hybrid Assembly of the Genome of the Entomopathogenic Nematode Steinernema carpocapsae Identifies the X-Chromosome.</title>
        <authorList>
            <person name="Serra L."/>
            <person name="Macchietto M."/>
            <person name="Macias-Munoz A."/>
            <person name="McGill C.J."/>
            <person name="Rodriguez I.M."/>
            <person name="Rodriguez B."/>
            <person name="Murad R."/>
            <person name="Mortazavi A."/>
        </authorList>
    </citation>
    <scope>NUCLEOTIDE SEQUENCE [LARGE SCALE GENOMIC DNA]</scope>
    <source>
        <strain evidence="3 4">ALL</strain>
    </source>
</reference>
<keyword evidence="1" id="KW-0732">Signal</keyword>
<dbReference type="AlphaFoldDB" id="A0A4U5M743"/>
<feature type="signal peptide" evidence="1">
    <location>
        <begin position="1"/>
        <end position="25"/>
    </location>
</feature>
<dbReference type="PROSITE" id="PS00134">
    <property type="entry name" value="TRYPSIN_HIS"/>
    <property type="match status" value="1"/>
</dbReference>
<dbReference type="InterPro" id="IPR018114">
    <property type="entry name" value="TRYPSIN_HIS"/>
</dbReference>
<comment type="caution">
    <text evidence="3">The sequence shown here is derived from an EMBL/GenBank/DDBJ whole genome shotgun (WGS) entry which is preliminary data.</text>
</comment>
<feature type="chain" id="PRO_5020428700" description="Peptidase S1 domain-containing protein" evidence="1">
    <location>
        <begin position="26"/>
        <end position="121"/>
    </location>
</feature>
<evidence type="ECO:0000313" key="4">
    <source>
        <dbReference type="Proteomes" id="UP000298663"/>
    </source>
</evidence>
<evidence type="ECO:0000313" key="3">
    <source>
        <dbReference type="EMBL" id="TKR64652.1"/>
    </source>
</evidence>
<evidence type="ECO:0000256" key="1">
    <source>
        <dbReference type="SAM" id="SignalP"/>
    </source>
</evidence>
<reference evidence="3 4" key="1">
    <citation type="journal article" date="2015" name="Genome Biol.">
        <title>Comparative genomics of Steinernema reveals deeply conserved gene regulatory networks.</title>
        <authorList>
            <person name="Dillman A.R."/>
            <person name="Macchietto M."/>
            <person name="Porter C.F."/>
            <person name="Rogers A."/>
            <person name="Williams B."/>
            <person name="Antoshechkin I."/>
            <person name="Lee M.M."/>
            <person name="Goodwin Z."/>
            <person name="Lu X."/>
            <person name="Lewis E.E."/>
            <person name="Goodrich-Blair H."/>
            <person name="Stock S.P."/>
            <person name="Adams B.J."/>
            <person name="Sternberg P.W."/>
            <person name="Mortazavi A."/>
        </authorList>
    </citation>
    <scope>NUCLEOTIDE SEQUENCE [LARGE SCALE GENOMIC DNA]</scope>
    <source>
        <strain evidence="3 4">ALL</strain>
    </source>
</reference>
<dbReference type="GO" id="GO:0006508">
    <property type="term" value="P:proteolysis"/>
    <property type="evidence" value="ECO:0007669"/>
    <property type="project" value="InterPro"/>
</dbReference>
<sequence length="121" mass="13615">MVTPCGCSPMWLLWLLPLFVIQLNALPLDGPSKLKGDPVNDMRRFPYVVYLDFTNRDGYKAFCTGSLIAWKYVLTAAHCASQISGGVVYAGLYDRFNFGNYLGQHMDLKPIIQVNNLHEQA</sequence>
<dbReference type="Proteomes" id="UP000298663">
    <property type="component" value="Unassembled WGS sequence"/>
</dbReference>
<evidence type="ECO:0000259" key="2">
    <source>
        <dbReference type="Pfam" id="PF00089"/>
    </source>
</evidence>
<protein>
    <recommendedName>
        <fullName evidence="2">Peptidase S1 domain-containing protein</fullName>
    </recommendedName>
</protein>
<dbReference type="EMBL" id="AZBU02000009">
    <property type="protein sequence ID" value="TKR64652.1"/>
    <property type="molecule type" value="Genomic_DNA"/>
</dbReference>
<proteinExistence type="predicted"/>
<name>A0A4U5M743_STECR</name>
<dbReference type="GO" id="GO:0004252">
    <property type="term" value="F:serine-type endopeptidase activity"/>
    <property type="evidence" value="ECO:0007669"/>
    <property type="project" value="InterPro"/>
</dbReference>
<dbReference type="Pfam" id="PF00089">
    <property type="entry name" value="Trypsin"/>
    <property type="match status" value="1"/>
</dbReference>
<dbReference type="Gene3D" id="2.40.10.10">
    <property type="entry name" value="Trypsin-like serine proteases"/>
    <property type="match status" value="1"/>
</dbReference>
<dbReference type="InterPro" id="IPR043504">
    <property type="entry name" value="Peptidase_S1_PA_chymotrypsin"/>
</dbReference>
<dbReference type="InterPro" id="IPR009003">
    <property type="entry name" value="Peptidase_S1_PA"/>
</dbReference>
<organism evidence="3 4">
    <name type="scientific">Steinernema carpocapsae</name>
    <name type="common">Entomopathogenic nematode</name>
    <dbReference type="NCBI Taxonomy" id="34508"/>
    <lineage>
        <taxon>Eukaryota</taxon>
        <taxon>Metazoa</taxon>
        <taxon>Ecdysozoa</taxon>
        <taxon>Nematoda</taxon>
        <taxon>Chromadorea</taxon>
        <taxon>Rhabditida</taxon>
        <taxon>Tylenchina</taxon>
        <taxon>Panagrolaimomorpha</taxon>
        <taxon>Strongyloidoidea</taxon>
        <taxon>Steinernematidae</taxon>
        <taxon>Steinernema</taxon>
    </lineage>
</organism>
<keyword evidence="4" id="KW-1185">Reference proteome</keyword>
<accession>A0A4U5M743</accession>
<dbReference type="OrthoDB" id="547031at2759"/>
<dbReference type="InterPro" id="IPR001254">
    <property type="entry name" value="Trypsin_dom"/>
</dbReference>
<dbReference type="SUPFAM" id="SSF50494">
    <property type="entry name" value="Trypsin-like serine proteases"/>
    <property type="match status" value="1"/>
</dbReference>